<gene>
    <name evidence="1" type="ordered locus">DKAM_1047</name>
</gene>
<evidence type="ECO:0000313" key="2">
    <source>
        <dbReference type="Proteomes" id="UP000006903"/>
    </source>
</evidence>
<dbReference type="RefSeq" id="WP_012608714.1">
    <property type="nucleotide sequence ID" value="NC_011766.1"/>
</dbReference>
<dbReference type="eggNOG" id="arCOG05960">
    <property type="taxonomic scope" value="Archaea"/>
</dbReference>
<organism evidence="1 2">
    <name type="scientific">Desulfurococcus amylolyticus (strain DSM 18924 / JCM 16383 / VKM B-2413 / 1221n)</name>
    <name type="common">Desulfurococcus kamchatkensis</name>
    <dbReference type="NCBI Taxonomy" id="490899"/>
    <lineage>
        <taxon>Archaea</taxon>
        <taxon>Thermoproteota</taxon>
        <taxon>Thermoprotei</taxon>
        <taxon>Desulfurococcales</taxon>
        <taxon>Desulfurococcaceae</taxon>
        <taxon>Desulfurococcus</taxon>
    </lineage>
</organism>
<dbReference type="STRING" id="490899.DKAM_1047"/>
<accession>B8D5J2</accession>
<protein>
    <submittedName>
        <fullName evidence="1">Uncharacterized protein</fullName>
    </submittedName>
</protein>
<dbReference type="GeneID" id="7171156"/>
<evidence type="ECO:0000313" key="1">
    <source>
        <dbReference type="EMBL" id="ACL11373.1"/>
    </source>
</evidence>
<proteinExistence type="predicted"/>
<dbReference type="EMBL" id="CP001140">
    <property type="protein sequence ID" value="ACL11373.1"/>
    <property type="molecule type" value="Genomic_DNA"/>
</dbReference>
<dbReference type="Proteomes" id="UP000006903">
    <property type="component" value="Chromosome"/>
</dbReference>
<dbReference type="KEGG" id="dka:DKAM_1047"/>
<reference evidence="1 2" key="1">
    <citation type="journal article" date="2009" name="J. Bacteriol.">
        <title>Complete genome sequence of the anaerobic, protein-degrading hyperthermophilic crenarchaeon Desulfurococcus kamchatkensis.</title>
        <authorList>
            <person name="Ravin N.V."/>
            <person name="Mardanov A.V."/>
            <person name="Beletsky A.V."/>
            <person name="Kublanov I.V."/>
            <person name="Kolganova T.V."/>
            <person name="Lebedinsky A.V."/>
            <person name="Chernyh N.A."/>
            <person name="Bonch-Osmolovskaya E.A."/>
            <person name="Skryabin K.G."/>
        </authorList>
    </citation>
    <scope>NUCLEOTIDE SEQUENCE [LARGE SCALE GENOMIC DNA]</scope>
    <source>
        <strain evidence="2">DSM 18924 / JCM 16383 / VKM B-2413 / 1221n</strain>
    </source>
</reference>
<name>B8D5J2_DESA1</name>
<dbReference type="AlphaFoldDB" id="B8D5J2"/>
<dbReference type="HOGENOM" id="CLU_907940_0_0_2"/>
<sequence length="301" mass="33992">MQEPGDSFNVGAYLGKLGKLEEEARSLSNNIRNFLSETGSNRLIISYNGHGYLPASCMFWHVVTMDEEKSILLLDIPSTSLYVLAYRDPTPLIIYTSNHSGLLNILQIARIMSHPYMALVAKPVDKKIVEVLKSYNIIYTSINDELDSTLVMAIAVFHALASIYKDRLSRRGVRVFEHSREGFTLIAGELIEVYKDVFSKVSLHREVVVSSSRLMEPSARYLVDALKRRRVNARYEYPESIPNSADVLLIGTSVEEYYLRELKSRLAVGKTRVNELILNTDPIEANIYLAIIANYLACCGF</sequence>